<dbReference type="PANTHER" id="PTHR11360">
    <property type="entry name" value="MONOCARBOXYLATE TRANSPORTER"/>
    <property type="match status" value="1"/>
</dbReference>
<dbReference type="Pfam" id="PF07690">
    <property type="entry name" value="MFS_1"/>
    <property type="match status" value="1"/>
</dbReference>
<dbReference type="Gene3D" id="1.20.1250.20">
    <property type="entry name" value="MFS general substrate transporter like domains"/>
    <property type="match status" value="1"/>
</dbReference>
<dbReference type="PROSITE" id="PS50850">
    <property type="entry name" value="MFS"/>
    <property type="match status" value="1"/>
</dbReference>
<feature type="transmembrane region" description="Helical" evidence="2">
    <location>
        <begin position="155"/>
        <end position="173"/>
    </location>
</feature>
<sequence>MTCICLFQFFIIPLIQNFGMIFKDTFLELGLSATQGSFIINLNAAFGMLTGLINGPLLNYFGYRKISVLGAALTFIGVLLTTFANSFVGFLITYGLIASLGLGVTMSSYSLAINTYFIERKSKAIGLTMAITGLGPIIMPQIINLLLQNYTIKGVTMILSSICANSFIAAFLLQPVKYHMKKVILEDKELSKIEEEQEEEDDVVTEGIPSNKYPLIRSLVYDKQFALNVPIDRSPILPDPGFSAAIKWDHPFLSSSSRLRPTYYGAHASSSALADSHVEHGSNNRYRRKDSEVSINYEQEAAGIYGIDSSLGGSVISLDALGALKRRNSTTNIRNTKTQWWRSESSVNLESSYNIFDEKSRKCIPDNKQVSKPASVPQTETNVYNELSVQKKEKPRWKRFLTRVYYW</sequence>
<keyword evidence="5" id="KW-1185">Reference proteome</keyword>
<feature type="transmembrane region" description="Helical" evidence="2">
    <location>
        <begin position="90"/>
        <end position="112"/>
    </location>
</feature>
<keyword evidence="2" id="KW-0472">Membrane</keyword>
<dbReference type="AlphaFoldDB" id="A0AAV8XPW7"/>
<dbReference type="EMBL" id="JAPWTK010000433">
    <property type="protein sequence ID" value="KAJ8940398.1"/>
    <property type="molecule type" value="Genomic_DNA"/>
</dbReference>
<evidence type="ECO:0000313" key="5">
    <source>
        <dbReference type="Proteomes" id="UP001162162"/>
    </source>
</evidence>
<keyword evidence="2" id="KW-1133">Transmembrane helix</keyword>
<dbReference type="GO" id="GO:0016020">
    <property type="term" value="C:membrane"/>
    <property type="evidence" value="ECO:0007669"/>
    <property type="project" value="UniProtKB-SubCell"/>
</dbReference>
<evidence type="ECO:0000259" key="3">
    <source>
        <dbReference type="PROSITE" id="PS50850"/>
    </source>
</evidence>
<proteinExistence type="predicted"/>
<dbReference type="InterPro" id="IPR020846">
    <property type="entry name" value="MFS_dom"/>
</dbReference>
<dbReference type="InterPro" id="IPR050327">
    <property type="entry name" value="Proton-linked_MCT"/>
</dbReference>
<evidence type="ECO:0000313" key="4">
    <source>
        <dbReference type="EMBL" id="KAJ8940398.1"/>
    </source>
</evidence>
<accession>A0AAV8XPW7</accession>
<evidence type="ECO:0000256" key="2">
    <source>
        <dbReference type="SAM" id="Phobius"/>
    </source>
</evidence>
<gene>
    <name evidence="4" type="ORF">NQ318_009327</name>
</gene>
<dbReference type="InterPro" id="IPR011701">
    <property type="entry name" value="MFS"/>
</dbReference>
<feature type="transmembrane region" description="Helical" evidence="2">
    <location>
        <begin position="66"/>
        <end position="84"/>
    </location>
</feature>
<comment type="subcellular location">
    <subcellularLocation>
        <location evidence="1">Membrane</location>
        <topology evidence="1">Multi-pass membrane protein</topology>
    </subcellularLocation>
</comment>
<dbReference type="SUPFAM" id="SSF103473">
    <property type="entry name" value="MFS general substrate transporter"/>
    <property type="match status" value="1"/>
</dbReference>
<protein>
    <recommendedName>
        <fullName evidence="3">Major facilitator superfamily (MFS) profile domain-containing protein</fullName>
    </recommendedName>
</protein>
<reference evidence="4" key="1">
    <citation type="journal article" date="2023" name="Insect Mol. Biol.">
        <title>Genome sequencing provides insights into the evolution of gene families encoding plant cell wall-degrading enzymes in longhorned beetles.</title>
        <authorList>
            <person name="Shin N.R."/>
            <person name="Okamura Y."/>
            <person name="Kirsch R."/>
            <person name="Pauchet Y."/>
        </authorList>
    </citation>
    <scope>NUCLEOTIDE SEQUENCE</scope>
    <source>
        <strain evidence="4">AMC_N1</strain>
    </source>
</reference>
<comment type="caution">
    <text evidence="4">The sequence shown here is derived from an EMBL/GenBank/DDBJ whole genome shotgun (WGS) entry which is preliminary data.</text>
</comment>
<dbReference type="InterPro" id="IPR036259">
    <property type="entry name" value="MFS_trans_sf"/>
</dbReference>
<feature type="domain" description="Major facilitator superfamily (MFS) profile" evidence="3">
    <location>
        <begin position="1"/>
        <end position="178"/>
    </location>
</feature>
<evidence type="ECO:0000256" key="1">
    <source>
        <dbReference type="ARBA" id="ARBA00004141"/>
    </source>
</evidence>
<feature type="transmembrane region" description="Helical" evidence="2">
    <location>
        <begin position="33"/>
        <end position="54"/>
    </location>
</feature>
<dbReference type="GO" id="GO:0008028">
    <property type="term" value="F:monocarboxylic acid transmembrane transporter activity"/>
    <property type="evidence" value="ECO:0007669"/>
    <property type="project" value="TreeGrafter"/>
</dbReference>
<feature type="transmembrane region" description="Helical" evidence="2">
    <location>
        <begin position="124"/>
        <end position="143"/>
    </location>
</feature>
<dbReference type="Proteomes" id="UP001162162">
    <property type="component" value="Unassembled WGS sequence"/>
</dbReference>
<dbReference type="PANTHER" id="PTHR11360:SF237">
    <property type="entry name" value="MONOCARBOXYLATE TRANSPORTER 12-B-LIKE PROTEIN"/>
    <property type="match status" value="1"/>
</dbReference>
<name>A0AAV8XPW7_9CUCU</name>
<keyword evidence="2" id="KW-0812">Transmembrane</keyword>
<organism evidence="4 5">
    <name type="scientific">Aromia moschata</name>
    <dbReference type="NCBI Taxonomy" id="1265417"/>
    <lineage>
        <taxon>Eukaryota</taxon>
        <taxon>Metazoa</taxon>
        <taxon>Ecdysozoa</taxon>
        <taxon>Arthropoda</taxon>
        <taxon>Hexapoda</taxon>
        <taxon>Insecta</taxon>
        <taxon>Pterygota</taxon>
        <taxon>Neoptera</taxon>
        <taxon>Endopterygota</taxon>
        <taxon>Coleoptera</taxon>
        <taxon>Polyphaga</taxon>
        <taxon>Cucujiformia</taxon>
        <taxon>Chrysomeloidea</taxon>
        <taxon>Cerambycidae</taxon>
        <taxon>Cerambycinae</taxon>
        <taxon>Callichromatini</taxon>
        <taxon>Aromia</taxon>
    </lineage>
</organism>